<accession>A0A5C5WC62</accession>
<comment type="similarity">
    <text evidence="2 9">Belongs to the CN hydrolase family. Apolipoprotein N-acyltransferase subfamily.</text>
</comment>
<evidence type="ECO:0000259" key="10">
    <source>
        <dbReference type="PROSITE" id="PS50263"/>
    </source>
</evidence>
<evidence type="ECO:0000256" key="7">
    <source>
        <dbReference type="ARBA" id="ARBA00023136"/>
    </source>
</evidence>
<feature type="transmembrane region" description="Helical" evidence="9">
    <location>
        <begin position="63"/>
        <end position="86"/>
    </location>
</feature>
<evidence type="ECO:0000256" key="1">
    <source>
        <dbReference type="ARBA" id="ARBA00004651"/>
    </source>
</evidence>
<dbReference type="PANTHER" id="PTHR38686">
    <property type="entry name" value="APOLIPOPROTEIN N-ACYLTRANSFERASE"/>
    <property type="match status" value="1"/>
</dbReference>
<keyword evidence="6 9" id="KW-1133">Transmembrane helix</keyword>
<dbReference type="InterPro" id="IPR004563">
    <property type="entry name" value="Apolipo_AcylTrfase"/>
</dbReference>
<dbReference type="Proteomes" id="UP000316598">
    <property type="component" value="Unassembled WGS sequence"/>
</dbReference>
<dbReference type="SUPFAM" id="SSF56317">
    <property type="entry name" value="Carbon-nitrogen hydrolase"/>
    <property type="match status" value="1"/>
</dbReference>
<comment type="pathway">
    <text evidence="9">Protein modification; lipoprotein biosynthesis (N-acyl transfer).</text>
</comment>
<dbReference type="GO" id="GO:0005886">
    <property type="term" value="C:plasma membrane"/>
    <property type="evidence" value="ECO:0007669"/>
    <property type="project" value="UniProtKB-SubCell"/>
</dbReference>
<comment type="function">
    <text evidence="9">Catalyzes the phospholipid dependent N-acylation of the N-terminal cysteine of apolipoprotein, the last step in lipoprotein maturation.</text>
</comment>
<comment type="caution">
    <text evidence="9">Lacks conserved residue(s) required for the propagation of feature annotation.</text>
</comment>
<dbReference type="GO" id="GO:0042158">
    <property type="term" value="P:lipoprotein biosynthetic process"/>
    <property type="evidence" value="ECO:0007669"/>
    <property type="project" value="UniProtKB-UniRule"/>
</dbReference>
<dbReference type="Gene3D" id="3.60.110.10">
    <property type="entry name" value="Carbon-nitrogen hydrolase"/>
    <property type="match status" value="1"/>
</dbReference>
<evidence type="ECO:0000256" key="9">
    <source>
        <dbReference type="HAMAP-Rule" id="MF_01148"/>
    </source>
</evidence>
<comment type="catalytic activity">
    <reaction evidence="9">
        <text>N-terminal S-1,2-diacyl-sn-glyceryl-L-cysteinyl-[lipoprotein] + a glycerophospholipid = N-acyl-S-1,2-diacyl-sn-glyceryl-L-cysteinyl-[lipoprotein] + a 2-acyl-sn-glycero-3-phospholipid + H(+)</text>
        <dbReference type="Rhea" id="RHEA:48228"/>
        <dbReference type="Rhea" id="RHEA-COMP:14681"/>
        <dbReference type="Rhea" id="RHEA-COMP:14684"/>
        <dbReference type="ChEBI" id="CHEBI:15378"/>
        <dbReference type="ChEBI" id="CHEBI:136912"/>
        <dbReference type="ChEBI" id="CHEBI:140656"/>
        <dbReference type="ChEBI" id="CHEBI:140657"/>
        <dbReference type="ChEBI" id="CHEBI:140660"/>
        <dbReference type="EC" id="2.3.1.269"/>
    </reaction>
</comment>
<keyword evidence="4 9" id="KW-0808">Transferase</keyword>
<proteinExistence type="inferred from homology"/>
<dbReference type="EMBL" id="SJPI01000004">
    <property type="protein sequence ID" value="TWT48117.1"/>
    <property type="molecule type" value="Genomic_DNA"/>
</dbReference>
<dbReference type="PROSITE" id="PS50263">
    <property type="entry name" value="CN_HYDROLASE"/>
    <property type="match status" value="1"/>
</dbReference>
<dbReference type="HAMAP" id="MF_01148">
    <property type="entry name" value="Lnt"/>
    <property type="match status" value="1"/>
</dbReference>
<evidence type="ECO:0000256" key="5">
    <source>
        <dbReference type="ARBA" id="ARBA00022692"/>
    </source>
</evidence>
<gene>
    <name evidence="11" type="primary">lnt_2</name>
    <name evidence="9" type="synonym">lnt</name>
    <name evidence="11" type="ORF">Pla22_51180</name>
</gene>
<dbReference type="UniPathway" id="UPA00666"/>
<evidence type="ECO:0000313" key="12">
    <source>
        <dbReference type="Proteomes" id="UP000316598"/>
    </source>
</evidence>
<keyword evidence="7 9" id="KW-0472">Membrane</keyword>
<organism evidence="11 12">
    <name type="scientific">Rubripirellula amarantea</name>
    <dbReference type="NCBI Taxonomy" id="2527999"/>
    <lineage>
        <taxon>Bacteria</taxon>
        <taxon>Pseudomonadati</taxon>
        <taxon>Planctomycetota</taxon>
        <taxon>Planctomycetia</taxon>
        <taxon>Pirellulales</taxon>
        <taxon>Pirellulaceae</taxon>
        <taxon>Rubripirellula</taxon>
    </lineage>
</organism>
<dbReference type="GO" id="GO:0016410">
    <property type="term" value="F:N-acyltransferase activity"/>
    <property type="evidence" value="ECO:0007669"/>
    <property type="project" value="UniProtKB-UniRule"/>
</dbReference>
<dbReference type="InterPro" id="IPR045378">
    <property type="entry name" value="LNT_N"/>
</dbReference>
<keyword evidence="11" id="KW-0449">Lipoprotein</keyword>
<sequence length="558" mass="61033">MILLWLCHPPLAIWPLAMVALVPLIWIVSVRQPLGRRNWWIVAAVSTLYYLLSLQGLRHAHPAMYACWFALSAYLAAYHVGFLAMARRLTHRGIAIWIATPLAWMTMELLRNYLLTGISVLMLGHSLANVPAMIQIANLLGSYGVGLVIVSINAAVFAALNSSLLSVAAKSSEVQSTHVESPRIPIAVAIVLVVATLVYSRSTLTAVDDLATSQELATFALLQRNEHVEYGMSIDREVEMFQNYASEAVRSVASGNIYPDAIVWPESMFTGTVPWMIADQDLVVPSFDDGSGTVTPIMGAAEFRANIAERQRYVSDRAGYIGRMIADEAGQTEAPQFIAGSGVVVYADQPEAYSGVLHFDSRGKMQDWYGKTHLVMFGEYIPVLPWIPVLKNLVPPELGLKNGKSSKRMLVGDTVVSPNICIETAVERVVISQCKSSESGEQDVDVIVTVTNDGWFDESSVIEHHLRCAQLVAAGCRRPILSSANNGPTAWIDHRGQIVKRLPTGVNGSLYAKPQHCDAKSLYVMWGDWPVIAIGLIAIALGFKRTNATADSRTDETT</sequence>
<evidence type="ECO:0000256" key="8">
    <source>
        <dbReference type="ARBA" id="ARBA00023315"/>
    </source>
</evidence>
<comment type="subcellular location">
    <subcellularLocation>
        <location evidence="1 9">Cell membrane</location>
        <topology evidence="1 9">Multi-pass membrane protein</topology>
    </subcellularLocation>
</comment>
<evidence type="ECO:0000256" key="6">
    <source>
        <dbReference type="ARBA" id="ARBA00022989"/>
    </source>
</evidence>
<dbReference type="EC" id="2.3.1.269" evidence="9"/>
<protein>
    <recommendedName>
        <fullName evidence="9">Apolipoprotein N-acyltransferase</fullName>
        <shortName evidence="9">ALP N-acyltransferase</shortName>
        <ecNumber evidence="9">2.3.1.269</ecNumber>
    </recommendedName>
</protein>
<feature type="transmembrane region" description="Helical" evidence="9">
    <location>
        <begin position="39"/>
        <end position="57"/>
    </location>
</feature>
<dbReference type="Pfam" id="PF20154">
    <property type="entry name" value="LNT_N"/>
    <property type="match status" value="1"/>
</dbReference>
<evidence type="ECO:0000256" key="3">
    <source>
        <dbReference type="ARBA" id="ARBA00022475"/>
    </source>
</evidence>
<keyword evidence="5 9" id="KW-0812">Transmembrane</keyword>
<keyword evidence="8 9" id="KW-0012">Acyltransferase</keyword>
<name>A0A5C5WC62_9BACT</name>
<dbReference type="Pfam" id="PF00795">
    <property type="entry name" value="CN_hydrolase"/>
    <property type="match status" value="1"/>
</dbReference>
<feature type="transmembrane region" description="Helical" evidence="9">
    <location>
        <begin position="523"/>
        <end position="543"/>
    </location>
</feature>
<feature type="transmembrane region" description="Helical" evidence="9">
    <location>
        <begin position="140"/>
        <end position="160"/>
    </location>
</feature>
<feature type="transmembrane region" description="Helical" evidence="9">
    <location>
        <begin position="12"/>
        <end position="30"/>
    </location>
</feature>
<dbReference type="NCBIfam" id="TIGR00546">
    <property type="entry name" value="lnt"/>
    <property type="match status" value="1"/>
</dbReference>
<dbReference type="InterPro" id="IPR036526">
    <property type="entry name" value="C-N_Hydrolase_sf"/>
</dbReference>
<reference evidence="11 12" key="1">
    <citation type="submission" date="2019-02" db="EMBL/GenBank/DDBJ databases">
        <title>Deep-cultivation of Planctomycetes and their phenomic and genomic characterization uncovers novel biology.</title>
        <authorList>
            <person name="Wiegand S."/>
            <person name="Jogler M."/>
            <person name="Boedeker C."/>
            <person name="Pinto D."/>
            <person name="Vollmers J."/>
            <person name="Rivas-Marin E."/>
            <person name="Kohn T."/>
            <person name="Peeters S.H."/>
            <person name="Heuer A."/>
            <person name="Rast P."/>
            <person name="Oberbeckmann S."/>
            <person name="Bunk B."/>
            <person name="Jeske O."/>
            <person name="Meyerdierks A."/>
            <person name="Storesund J.E."/>
            <person name="Kallscheuer N."/>
            <person name="Luecker S."/>
            <person name="Lage O.M."/>
            <person name="Pohl T."/>
            <person name="Merkel B.J."/>
            <person name="Hornburger P."/>
            <person name="Mueller R.-W."/>
            <person name="Bruemmer F."/>
            <person name="Labrenz M."/>
            <person name="Spormann A.M."/>
            <person name="Op Den Camp H."/>
            <person name="Overmann J."/>
            <person name="Amann R."/>
            <person name="Jetten M.S.M."/>
            <person name="Mascher T."/>
            <person name="Medema M.H."/>
            <person name="Devos D.P."/>
            <person name="Kaster A.-K."/>
            <person name="Ovreas L."/>
            <person name="Rohde M."/>
            <person name="Galperin M.Y."/>
            <person name="Jogler C."/>
        </authorList>
    </citation>
    <scope>NUCLEOTIDE SEQUENCE [LARGE SCALE GENOMIC DNA]</scope>
    <source>
        <strain evidence="11 12">Pla22</strain>
    </source>
</reference>
<dbReference type="PANTHER" id="PTHR38686:SF1">
    <property type="entry name" value="APOLIPOPROTEIN N-ACYLTRANSFERASE"/>
    <property type="match status" value="1"/>
</dbReference>
<comment type="caution">
    <text evidence="11">The sequence shown here is derived from an EMBL/GenBank/DDBJ whole genome shotgun (WGS) entry which is preliminary data.</text>
</comment>
<dbReference type="InterPro" id="IPR003010">
    <property type="entry name" value="C-N_Hydrolase"/>
</dbReference>
<feature type="domain" description="CN hydrolase" evidence="10">
    <location>
        <begin position="217"/>
        <end position="516"/>
    </location>
</feature>
<evidence type="ECO:0000256" key="4">
    <source>
        <dbReference type="ARBA" id="ARBA00022679"/>
    </source>
</evidence>
<evidence type="ECO:0000256" key="2">
    <source>
        <dbReference type="ARBA" id="ARBA00010065"/>
    </source>
</evidence>
<keyword evidence="12" id="KW-1185">Reference proteome</keyword>
<dbReference type="AlphaFoldDB" id="A0A5C5WC62"/>
<evidence type="ECO:0000313" key="11">
    <source>
        <dbReference type="EMBL" id="TWT48117.1"/>
    </source>
</evidence>
<keyword evidence="3 9" id="KW-1003">Cell membrane</keyword>